<keyword evidence="4" id="KW-1185">Reference proteome</keyword>
<gene>
    <name evidence="5" type="primary">LOC101991582</name>
</gene>
<organism evidence="4 5">
    <name type="scientific">Microtus ochrogaster</name>
    <name type="common">Prairie vole</name>
    <dbReference type="NCBI Taxonomy" id="79684"/>
    <lineage>
        <taxon>Eukaryota</taxon>
        <taxon>Metazoa</taxon>
        <taxon>Chordata</taxon>
        <taxon>Craniata</taxon>
        <taxon>Vertebrata</taxon>
        <taxon>Euteleostomi</taxon>
        <taxon>Mammalia</taxon>
        <taxon>Eutheria</taxon>
        <taxon>Euarchontoglires</taxon>
        <taxon>Glires</taxon>
        <taxon>Rodentia</taxon>
        <taxon>Myomorpha</taxon>
        <taxon>Muroidea</taxon>
        <taxon>Cricetidae</taxon>
        <taxon>Arvicolinae</taxon>
        <taxon>Microtus</taxon>
    </lineage>
</organism>
<dbReference type="InterPro" id="IPR029376">
    <property type="entry name" value="DUF4549"/>
</dbReference>
<evidence type="ECO:0000259" key="3">
    <source>
        <dbReference type="Pfam" id="PF15082"/>
    </source>
</evidence>
<evidence type="ECO:0000256" key="1">
    <source>
        <dbReference type="SAM" id="Coils"/>
    </source>
</evidence>
<accession>A0ABM1UMU2</accession>
<feature type="coiled-coil region" evidence="1">
    <location>
        <begin position="2093"/>
        <end position="2120"/>
    </location>
</feature>
<feature type="domain" description="DUF4549" evidence="3">
    <location>
        <begin position="4"/>
        <end position="145"/>
    </location>
</feature>
<dbReference type="Pfam" id="PF15082">
    <property type="entry name" value="DUF4549"/>
    <property type="match status" value="1"/>
</dbReference>
<feature type="region of interest" description="Disordered" evidence="2">
    <location>
        <begin position="1951"/>
        <end position="1977"/>
    </location>
</feature>
<keyword evidence="1" id="KW-0175">Coiled coil</keyword>
<protein>
    <submittedName>
        <fullName evidence="5">Uncharacterized protein LOC101991582</fullName>
    </submittedName>
</protein>
<feature type="compositionally biased region" description="Polar residues" evidence="2">
    <location>
        <begin position="468"/>
        <end position="483"/>
    </location>
</feature>
<evidence type="ECO:0000313" key="5">
    <source>
        <dbReference type="RefSeq" id="XP_026643304.1"/>
    </source>
</evidence>
<feature type="compositionally biased region" description="Low complexity" evidence="2">
    <location>
        <begin position="244"/>
        <end position="259"/>
    </location>
</feature>
<sequence>MESVYKFSSTERVQLLEKDLAVKLSELKAELEEQGLRPGTANWTFSSVQIPKDVAHFRREREVALKRTLRVAECKPLVIQADVLQRELESCLRREYTPENLPLLLLQYYTERITHLAQSKHLHMLRWKWLCQTSEIMEELHPLYKRQVGYIMQEFNDAVQRAERLSVARENFLMGKSNPPNLVTLEDLTIYTRWLVCHLHSLRPIHHYLQALQYLPVSRALRLADNRVYGPSEERENTGVADLSSASPGPTGSSISGPGRTDTTFALPQHVMEREKLEPRLRHLLSHFRIPYDLQKLRDSAKEMELFPLVSQHFQSIFTEQQRMRTFQDYEAWRARVQNVSGPAATLKKRATWTPFVKVKPKCDPWQKKMLTRLKERKRIDELMQVQSKILKISDPVKAVQVLQDHAARTVTMDPHHSSFLTSQPLHPCSYDHIWQSIYSNTDLYQNENVKDEGLSVEPGDGDLAKTHLSQSSDGSLKQKTETGSSYAMTLQLLGLSDGTEPERNPVLMRGAYFSFLCLRHLHIRELQRVCLGVLNYFRSIERTLTINTSGLTLVSGKLVPTVGDNSWVNMAKGGLGTLQGLGDHHYVHGTPADHKVHSVQFLEFSEAENQDDFHSTQAGCVHTQDQFGLYVMYDSALQDLEELESELLLIASHYIEKEKSHREDSQSQSSQCWGWAHASVDRFAVLYDLWTWEANLLESKRQLLDSYFEAYQHTLDTEERFTLAQAMTDIIHRRPKFDLSCSYFTKAYQDDCTCLRLHRQLVRSVLNHQLEQQREYVQTLWRGDQPALKTFGLPLNVIHKQFVSINSSCPTSENVHLLEFHPSLGLVGLIPKALEHLLREACHAHKPASSSGLAQLEQRVLQLALDLWLTPARPEAWYSAQLQRDLFSAKVMGDPFLVEEVVLLALRSAMDKGQRQGQDFHALLLETFSKLLELLTLRHRLVEMTVESASLARLYKELAQEMGFEEFHLYLRPVHFEFASHKDKMDPPPPVFMTSLLEDSSRVDRYSPAALDLAIAELGDNQIGKFSCYTQDAILKLLLHSGVENMQVTLACQTAQKNALMVAIQQVFFYDIPAVDSPVDTKGASLALRHHGRRSPTRRESRTSSGTECMLLAPTPKAPDTFTHSSEGFKTTKRAPEAFVSIQLEKVGLRDTMLNTFLCRKQTTADQMESPDDIEKVKRELIVEYCQKLSRRMSHCALRGQIMAYCNSLRVLLDDFPAIRDTFFMVGQPNEKKGLKDSSAEFKADPRSFQPRPRSLLSADGRVFLNLWFIPHPSEVLLMFKTLPEEAAFRALKLTVQLVASLHDIVAYLFSFAKLGNCPMGFDFPLSPHPLKSDWGGAEGIGSELQELQKMIDSLQSPQDPAQVAQALLLRREVTWLQFDAAMRHLLRTFLAAGNAPAHQSVADGVCHGLPPLSDSLRRSIFSSGLSLPQPLDPRSLQAVTMFPWRAFLEDGGPFPVMSSVPNTLEYDMQMCLCRLSDRDRKVAHGELVGVQVLMDDVLLGSYHVTTEGSPGLQATLDTAQPHWSRLPGLCPSALESLPKASTLLEGPGDAVLSLVLLRSFLILWKQLEVLKEHWGRLRLQGQEINSASHHKQFSELYEADIFYPSLKSLARKMGKEDEFEGLIIRSQSILPPKGASEIEIKTQQLQKLLESLEIYMIQEVLKKVSREMSLLLSEKSKKEPALPTELWKHQVVKENFSVVRPQIVEKFVQKLMEGSQDDGPEPALSILFKPLVAVKTGQSQRPQAAHTLDLPGCAAVSDPIILEPVQRRVVVSTGKIWANAGKREDETCSSCLYRSRDLKALTSRGFRFSSKPNQEVPFAISKPFPHKNIGILIPCRGANSFLEHTAQRSQVPPEDCASQVAELSHDLIMEITALRAQLTDLEEETLDLKHQIRKEVQEEYRELVQALFMTCLHIKEALDENQFNLIQRVCELIGEVRAEGTANVKQLKKTWGSARPDEGTKENTGKEQLRPSEQDDRGTLAAVVCKVRSLGRWRLAAQQAHLRGQLSKAEKESIHSQRECVRIQLMAEQEVGLLHQQLRAARQALAKAQTDNRKLCRQQDTQAQLLRELEHRVTQDSVTRQQLEILRTSGMEKLLEDVEQKEQELQLLTEEAQRALKMGQLQWKKMDRDLQQMRSQLAQERSMKLDAFQRVRELQSQLHDTEQPPLQMGCPAGLTPQTHRSLNSAAALSRCSHQRFPKTNLLGNKMARRIQRPKTVPIKQKKRIDDSSLPNVAENAQLTTFPVQTAPSRISFRTESMWQTVSKN</sequence>
<proteinExistence type="predicted"/>
<reference evidence="5" key="1">
    <citation type="submission" date="2025-08" db="UniProtKB">
        <authorList>
            <consortium name="RefSeq"/>
        </authorList>
    </citation>
    <scope>IDENTIFICATION</scope>
</reference>
<feature type="compositionally biased region" description="Basic and acidic residues" evidence="2">
    <location>
        <begin position="1957"/>
        <end position="1977"/>
    </location>
</feature>
<feature type="region of interest" description="Disordered" evidence="2">
    <location>
        <begin position="455"/>
        <end position="483"/>
    </location>
</feature>
<feature type="coiled-coil region" evidence="1">
    <location>
        <begin position="1866"/>
        <end position="1900"/>
    </location>
</feature>
<dbReference type="GeneID" id="101991582"/>
<evidence type="ECO:0000313" key="4">
    <source>
        <dbReference type="Proteomes" id="UP000694915"/>
    </source>
</evidence>
<evidence type="ECO:0000256" key="2">
    <source>
        <dbReference type="SAM" id="MobiDB-lite"/>
    </source>
</evidence>
<dbReference type="PANTHER" id="PTHR33331:SF13">
    <property type="entry name" value="COILED-COIL DOMAIN CONTAINING 162"/>
    <property type="match status" value="1"/>
</dbReference>
<dbReference type="RefSeq" id="XP_026643304.1">
    <property type="nucleotide sequence ID" value="XM_026787503.1"/>
</dbReference>
<dbReference type="Proteomes" id="UP000694915">
    <property type="component" value="Linkage group LG9"/>
</dbReference>
<dbReference type="PANTHER" id="PTHR33331">
    <property type="entry name" value="COILED-COIL DOMAIN-CONTAINING PROTEIN 162"/>
    <property type="match status" value="1"/>
</dbReference>
<name>A0ABM1UMU2_MICOH</name>
<dbReference type="InterPro" id="IPR040401">
    <property type="entry name" value="CCDC162"/>
</dbReference>
<feature type="region of interest" description="Disordered" evidence="2">
    <location>
        <begin position="231"/>
        <end position="264"/>
    </location>
</feature>